<reference evidence="4" key="1">
    <citation type="submission" date="2021-12" db="EMBL/GenBank/DDBJ databases">
        <authorList>
            <person name="King R."/>
        </authorList>
    </citation>
    <scope>NUCLEOTIDE SEQUENCE</scope>
</reference>
<dbReference type="Pfam" id="PF02752">
    <property type="entry name" value="Arrestin_C"/>
    <property type="match status" value="1"/>
</dbReference>
<dbReference type="SUPFAM" id="SSF81296">
    <property type="entry name" value="E set domains"/>
    <property type="match status" value="2"/>
</dbReference>
<dbReference type="InterPro" id="IPR014752">
    <property type="entry name" value="Arrestin-like_C"/>
</dbReference>
<evidence type="ECO:0000313" key="5">
    <source>
        <dbReference type="Proteomes" id="UP001153292"/>
    </source>
</evidence>
<dbReference type="Pfam" id="PF00339">
    <property type="entry name" value="Arrestin_N"/>
    <property type="match status" value="1"/>
</dbReference>
<dbReference type="EMBL" id="OU963907">
    <property type="protein sequence ID" value="CAH0399335.1"/>
    <property type="molecule type" value="Genomic_DNA"/>
</dbReference>
<keyword evidence="2" id="KW-0716">Sensory transduction</keyword>
<dbReference type="PANTHER" id="PTHR11188">
    <property type="entry name" value="ARRESTIN DOMAIN CONTAINING PROTEIN"/>
    <property type="match status" value="1"/>
</dbReference>
<keyword evidence="5" id="KW-1185">Reference proteome</keyword>
<sequence>MDVGFNNGDIKLNSNNNVYYSGQTITGDITFRLLDPERITGLNIQYLGTAKVLWTEIETEKRNGNEFKNKVEYKSQEQYFNKIECLVGGQGVTELKSGQHSIPFEFQIPATVPSSFRSDKGEIIYEIRAYLEFPDVTKERGELVKIFEVVAPFDLNKEDPRINQPLKIYIEEEYGCDKPVVLAVEVEAAAATACPGQCLPVQVRAKNDANIEIQYVRLQLFSKQRFRSQYPIAESSNPDEELASVKTGPVMTEVKGNYQLCLQMPDIIAPNLTNCSIIDVEYTLQVTVKLSGLHSELIVSSPFFIGLKPFSDFGKGPYVHPMAHSLPSGPIPDYVHSQTTNNPVQRSEIGFVESIPSPAILNQSFVSQQPN</sequence>
<dbReference type="InterPro" id="IPR011021">
    <property type="entry name" value="Arrestin-like_N"/>
</dbReference>
<dbReference type="InterPro" id="IPR050357">
    <property type="entry name" value="Arrestin_domain-protein"/>
</dbReference>
<dbReference type="InterPro" id="IPR014756">
    <property type="entry name" value="Ig_E-set"/>
</dbReference>
<organism evidence="4 5">
    <name type="scientific">Chilo suppressalis</name>
    <name type="common">Asiatic rice borer moth</name>
    <dbReference type="NCBI Taxonomy" id="168631"/>
    <lineage>
        <taxon>Eukaryota</taxon>
        <taxon>Metazoa</taxon>
        <taxon>Ecdysozoa</taxon>
        <taxon>Arthropoda</taxon>
        <taxon>Hexapoda</taxon>
        <taxon>Insecta</taxon>
        <taxon>Pterygota</taxon>
        <taxon>Neoptera</taxon>
        <taxon>Endopterygota</taxon>
        <taxon>Lepidoptera</taxon>
        <taxon>Glossata</taxon>
        <taxon>Ditrysia</taxon>
        <taxon>Pyraloidea</taxon>
        <taxon>Crambidae</taxon>
        <taxon>Crambinae</taxon>
        <taxon>Chilo</taxon>
    </lineage>
</organism>
<gene>
    <name evidence="4" type="ORF">CHILSU_LOCUS2474</name>
</gene>
<dbReference type="PANTHER" id="PTHR11188:SF176">
    <property type="entry name" value="ARRESTIN DOMAIN-CONTAINING PROTEIN 1"/>
    <property type="match status" value="1"/>
</dbReference>
<comment type="similarity">
    <text evidence="1">Belongs to the arrestin family.</text>
</comment>
<evidence type="ECO:0000256" key="1">
    <source>
        <dbReference type="ARBA" id="ARBA00005298"/>
    </source>
</evidence>
<evidence type="ECO:0000259" key="3">
    <source>
        <dbReference type="SMART" id="SM01017"/>
    </source>
</evidence>
<evidence type="ECO:0000313" key="4">
    <source>
        <dbReference type="EMBL" id="CAH0399335.1"/>
    </source>
</evidence>
<dbReference type="InterPro" id="IPR011022">
    <property type="entry name" value="Arrestin_C-like"/>
</dbReference>
<name>A0ABN8B0F2_CHISP</name>
<dbReference type="SMART" id="SM01017">
    <property type="entry name" value="Arrestin_C"/>
    <property type="match status" value="1"/>
</dbReference>
<dbReference type="Proteomes" id="UP001153292">
    <property type="component" value="Chromosome 14"/>
</dbReference>
<feature type="domain" description="Arrestin C-terminal-like" evidence="3">
    <location>
        <begin position="176"/>
        <end position="310"/>
    </location>
</feature>
<accession>A0ABN8B0F2</accession>
<protein>
    <recommendedName>
        <fullName evidence="3">Arrestin C-terminal-like domain-containing protein</fullName>
    </recommendedName>
</protein>
<proteinExistence type="inferred from homology"/>
<dbReference type="Gene3D" id="2.60.40.640">
    <property type="match status" value="2"/>
</dbReference>
<evidence type="ECO:0000256" key="2">
    <source>
        <dbReference type="ARBA" id="ARBA00022606"/>
    </source>
</evidence>